<keyword evidence="2" id="KW-1185">Reference proteome</keyword>
<name>A0ABY1PCA9_9HYPH</name>
<dbReference type="RefSeq" id="WP_155190444.1">
    <property type="nucleotide sequence ID" value="NZ_BAAAEA010000004.1"/>
</dbReference>
<protein>
    <recommendedName>
        <fullName evidence="3">DUF1127 domain-containing protein</fullName>
    </recommendedName>
</protein>
<gene>
    <name evidence="1" type="ORF">SAMN06265374_3314</name>
</gene>
<dbReference type="EMBL" id="FXTT01000004">
    <property type="protein sequence ID" value="SMP30699.1"/>
    <property type="molecule type" value="Genomic_DNA"/>
</dbReference>
<proteinExistence type="predicted"/>
<sequence length="56" mass="6607">MRFRNLANIFAEIGNAQRMTADYNRMSVMSTQRLSELGLERHEIAPYVFRKHYGKS</sequence>
<reference evidence="1 2" key="1">
    <citation type="submission" date="2017-05" db="EMBL/GenBank/DDBJ databases">
        <authorList>
            <person name="Varghese N."/>
            <person name="Submissions S."/>
        </authorList>
    </citation>
    <scope>NUCLEOTIDE SEQUENCE [LARGE SCALE GENOMIC DNA]</scope>
    <source>
        <strain evidence="1 2">DSM 15949</strain>
    </source>
</reference>
<evidence type="ECO:0000313" key="2">
    <source>
        <dbReference type="Proteomes" id="UP001157914"/>
    </source>
</evidence>
<dbReference type="Proteomes" id="UP001157914">
    <property type="component" value="Unassembled WGS sequence"/>
</dbReference>
<evidence type="ECO:0008006" key="3">
    <source>
        <dbReference type="Google" id="ProtNLM"/>
    </source>
</evidence>
<evidence type="ECO:0000313" key="1">
    <source>
        <dbReference type="EMBL" id="SMP30699.1"/>
    </source>
</evidence>
<organism evidence="1 2">
    <name type="scientific">Roseibium denhamense</name>
    <dbReference type="NCBI Taxonomy" id="76305"/>
    <lineage>
        <taxon>Bacteria</taxon>
        <taxon>Pseudomonadati</taxon>
        <taxon>Pseudomonadota</taxon>
        <taxon>Alphaproteobacteria</taxon>
        <taxon>Hyphomicrobiales</taxon>
        <taxon>Stappiaceae</taxon>
        <taxon>Roseibium</taxon>
    </lineage>
</organism>
<comment type="caution">
    <text evidence="1">The sequence shown here is derived from an EMBL/GenBank/DDBJ whole genome shotgun (WGS) entry which is preliminary data.</text>
</comment>
<accession>A0ABY1PCA9</accession>